<reference evidence="2" key="4">
    <citation type="submission" date="2006-11" db="EMBL/GenBank/DDBJ databases">
        <title>.</title>
        <authorList>
            <person name="Buell C."/>
            <person name="Yuan Q."/>
            <person name="Ouyang S."/>
            <person name="Liu J."/>
            <person name="Wang A."/>
            <person name="Maiti R."/>
            <person name="Lin H."/>
            <person name="Zhu W."/>
            <person name="Hamilton J."/>
            <person name="Jones K."/>
            <person name="Tallon L."/>
            <person name="Feldblyum T."/>
            <person name="Tsitrin T."/>
            <person name="Bera J."/>
            <person name="Kim M."/>
            <person name="Jin S."/>
            <person name="Fadrosh D."/>
            <person name="Vuong H."/>
            <person name="Overton II L."/>
            <person name="Reardon M."/>
            <person name="Weaver B."/>
            <person name="Johri S."/>
            <person name="Lewis M."/>
            <person name="Utterback T."/>
            <person name="Van Aken S."/>
            <person name="Wortman J."/>
            <person name="Haas B."/>
            <person name="Koo H."/>
            <person name="Zismann V."/>
            <person name="Hsiao J."/>
            <person name="Iobst S."/>
            <person name="de Vazeilles A."/>
            <person name="White O."/>
            <person name="Salzberg S."/>
            <person name="Fraser C."/>
        </authorList>
    </citation>
    <scope>NUCLEOTIDE SEQUENCE</scope>
</reference>
<evidence type="ECO:0000313" key="3">
    <source>
        <dbReference type="EMBL" id="AAM18141.1"/>
    </source>
</evidence>
<dbReference type="AlphaFoldDB" id="Q7G446"/>
<dbReference type="EMBL" id="AC092172">
    <property type="protein sequence ID" value="AAM18141.1"/>
    <property type="molecule type" value="Genomic_DNA"/>
</dbReference>
<dbReference type="EMBL" id="AC092387">
    <property type="protein sequence ID" value="AAL82663.1"/>
    <property type="molecule type" value="Genomic_DNA"/>
</dbReference>
<gene>
    <name evidence="2" type="ordered locus">LOC_Os10g13900</name>
    <name evidence="3" type="ORF">OSJNBa0014J14.1</name>
</gene>
<evidence type="ECO:0000313" key="4">
    <source>
        <dbReference type="Proteomes" id="UP000000763"/>
    </source>
</evidence>
<organism evidence="2 4">
    <name type="scientific">Oryza sativa subsp. japonica</name>
    <name type="common">Rice</name>
    <dbReference type="NCBI Taxonomy" id="39947"/>
    <lineage>
        <taxon>Eukaryota</taxon>
        <taxon>Viridiplantae</taxon>
        <taxon>Streptophyta</taxon>
        <taxon>Embryophyta</taxon>
        <taxon>Tracheophyta</taxon>
        <taxon>Spermatophyta</taxon>
        <taxon>Magnoliopsida</taxon>
        <taxon>Liliopsida</taxon>
        <taxon>Poales</taxon>
        <taxon>Poaceae</taxon>
        <taxon>BOP clade</taxon>
        <taxon>Oryzoideae</taxon>
        <taxon>Oryzeae</taxon>
        <taxon>Oryzinae</taxon>
        <taxon>Oryza</taxon>
        <taxon>Oryza sativa</taxon>
    </lineage>
</organism>
<evidence type="ECO:0000256" key="1">
    <source>
        <dbReference type="SAM" id="MobiDB-lite"/>
    </source>
</evidence>
<name>Q7G446_ORYSJ</name>
<sequence>MATPTTAAAARSPSSSTARTPTATSHCNISNSKPLQMQHQQEQQAGDACLPHLKMMAMPPHLAFSQDQQHATVAAFDQRTLQSNVVAASLWPPPPSQHPCLLQRFAAAPAEVAGLPFILAGGGGAAATAPAATTNGGEQRLQLWDFKEGEQRMTSFATTPNVPNTITVATVLPADANNMWNDTQANTASSSLAVAPLPPPFPFPRLESDAATKADGVAFASVSLQDSGMAVSSLPPLTNQDSQLLFLLVLPIYWEQQQQQLQCRYILQH</sequence>
<feature type="compositionally biased region" description="Polar residues" evidence="1">
    <location>
        <begin position="26"/>
        <end position="44"/>
    </location>
</feature>
<reference evidence="4" key="2">
    <citation type="journal article" date="2005" name="Nature">
        <title>The map-based sequence of the rice genome.</title>
        <authorList>
            <consortium name="International rice genome sequencing project (IRGSP)"/>
            <person name="Matsumoto T."/>
            <person name="Wu J."/>
            <person name="Kanamori H."/>
            <person name="Katayose Y."/>
            <person name="Fujisawa M."/>
            <person name="Namiki N."/>
            <person name="Mizuno H."/>
            <person name="Yamamoto K."/>
            <person name="Antonio B.A."/>
            <person name="Baba T."/>
            <person name="Sakata K."/>
            <person name="Nagamura Y."/>
            <person name="Aoki H."/>
            <person name="Arikawa K."/>
            <person name="Arita K."/>
            <person name="Bito T."/>
            <person name="Chiden Y."/>
            <person name="Fujitsuka N."/>
            <person name="Fukunaka R."/>
            <person name="Hamada M."/>
            <person name="Harada C."/>
            <person name="Hayashi A."/>
            <person name="Hijishita S."/>
            <person name="Honda M."/>
            <person name="Hosokawa S."/>
            <person name="Ichikawa Y."/>
            <person name="Idonuma A."/>
            <person name="Iijima M."/>
            <person name="Ikeda M."/>
            <person name="Ikeno M."/>
            <person name="Ito K."/>
            <person name="Ito S."/>
            <person name="Ito T."/>
            <person name="Ito Y."/>
            <person name="Ito Y."/>
            <person name="Iwabuchi A."/>
            <person name="Kamiya K."/>
            <person name="Karasawa W."/>
            <person name="Kurita K."/>
            <person name="Katagiri S."/>
            <person name="Kikuta A."/>
            <person name="Kobayashi H."/>
            <person name="Kobayashi N."/>
            <person name="Machita K."/>
            <person name="Maehara T."/>
            <person name="Masukawa M."/>
            <person name="Mizubayashi T."/>
            <person name="Mukai Y."/>
            <person name="Nagasaki H."/>
            <person name="Nagata Y."/>
            <person name="Naito S."/>
            <person name="Nakashima M."/>
            <person name="Nakama Y."/>
            <person name="Nakamichi Y."/>
            <person name="Nakamura M."/>
            <person name="Meguro A."/>
            <person name="Negishi M."/>
            <person name="Ohta I."/>
            <person name="Ohta T."/>
            <person name="Okamoto M."/>
            <person name="Ono N."/>
            <person name="Saji S."/>
            <person name="Sakaguchi M."/>
            <person name="Sakai K."/>
            <person name="Shibata M."/>
            <person name="Shimokawa T."/>
            <person name="Song J."/>
            <person name="Takazaki Y."/>
            <person name="Terasawa K."/>
            <person name="Tsugane M."/>
            <person name="Tsuji K."/>
            <person name="Ueda S."/>
            <person name="Waki K."/>
            <person name="Yamagata H."/>
            <person name="Yamamoto M."/>
            <person name="Yamamoto S."/>
            <person name="Yamane H."/>
            <person name="Yoshiki S."/>
            <person name="Yoshihara R."/>
            <person name="Yukawa K."/>
            <person name="Zhong H."/>
            <person name="Yano M."/>
            <person name="Yuan Q."/>
            <person name="Ouyang S."/>
            <person name="Liu J."/>
            <person name="Jones K.M."/>
            <person name="Gansberger K."/>
            <person name="Moffat K."/>
            <person name="Hill J."/>
            <person name="Bera J."/>
            <person name="Fadrosh D."/>
            <person name="Jin S."/>
            <person name="Johri S."/>
            <person name="Kim M."/>
            <person name="Overton L."/>
            <person name="Reardon M."/>
            <person name="Tsitrin T."/>
            <person name="Vuong H."/>
            <person name="Weaver B."/>
            <person name="Ciecko A."/>
            <person name="Tallon L."/>
            <person name="Jackson J."/>
            <person name="Pai G."/>
            <person name="Aken S.V."/>
            <person name="Utterback T."/>
            <person name="Reidmuller S."/>
            <person name="Feldblyum T."/>
            <person name="Hsiao J."/>
            <person name="Zismann V."/>
            <person name="Iobst S."/>
            <person name="de Vazeille A.R."/>
            <person name="Buell C.R."/>
            <person name="Ying K."/>
            <person name="Li Y."/>
            <person name="Lu T."/>
            <person name="Huang Y."/>
            <person name="Zhao Q."/>
            <person name="Feng Q."/>
            <person name="Zhang L."/>
            <person name="Zhu J."/>
            <person name="Weng Q."/>
            <person name="Mu J."/>
            <person name="Lu Y."/>
            <person name="Fan D."/>
            <person name="Liu Y."/>
            <person name="Guan J."/>
            <person name="Zhang Y."/>
            <person name="Yu S."/>
            <person name="Liu X."/>
            <person name="Zhang Y."/>
            <person name="Hong G."/>
            <person name="Han B."/>
            <person name="Choisne N."/>
            <person name="Demange N."/>
            <person name="Orjeda G."/>
            <person name="Samain S."/>
            <person name="Cattolico L."/>
            <person name="Pelletier E."/>
            <person name="Couloux A."/>
            <person name="Segurens B."/>
            <person name="Wincker P."/>
            <person name="D'Hont A."/>
            <person name="Scarpelli C."/>
            <person name="Weissenbach J."/>
            <person name="Salanoubat M."/>
            <person name="Quetier F."/>
            <person name="Yu Y."/>
            <person name="Kim H.R."/>
            <person name="Rambo T."/>
            <person name="Currie J."/>
            <person name="Collura K."/>
            <person name="Luo M."/>
            <person name="Yang T."/>
            <person name="Ammiraju J.S.S."/>
            <person name="Engler F."/>
            <person name="Soderlund C."/>
            <person name="Wing R.A."/>
            <person name="Palmer L.E."/>
            <person name="de la Bastide M."/>
            <person name="Spiegel L."/>
            <person name="Nascimento L."/>
            <person name="Zutavern T."/>
            <person name="O'Shaughnessy A."/>
            <person name="Dike S."/>
            <person name="Dedhia N."/>
            <person name="Preston R."/>
            <person name="Balija V."/>
            <person name="McCombie W.R."/>
            <person name="Chow T."/>
            <person name="Chen H."/>
            <person name="Chung M."/>
            <person name="Chen C."/>
            <person name="Shaw J."/>
            <person name="Wu H."/>
            <person name="Hsiao K."/>
            <person name="Chao Y."/>
            <person name="Chu M."/>
            <person name="Cheng C."/>
            <person name="Hour A."/>
            <person name="Lee P."/>
            <person name="Lin S."/>
            <person name="Lin Y."/>
            <person name="Liou J."/>
            <person name="Liu S."/>
            <person name="Hsing Y."/>
            <person name="Raghuvanshi S."/>
            <person name="Mohanty A."/>
            <person name="Bharti A.K."/>
            <person name="Gaur A."/>
            <person name="Gupta V."/>
            <person name="Kumar D."/>
            <person name="Ravi V."/>
            <person name="Vij S."/>
            <person name="Kapur A."/>
            <person name="Khurana P."/>
            <person name="Khurana P."/>
            <person name="Khurana J.P."/>
            <person name="Tyagi A.K."/>
            <person name="Gaikwad K."/>
            <person name="Singh A."/>
            <person name="Dalal V."/>
            <person name="Srivastava S."/>
            <person name="Dixit A."/>
            <person name="Pal A.K."/>
            <person name="Ghazi I.A."/>
            <person name="Yadav M."/>
            <person name="Pandit A."/>
            <person name="Bhargava A."/>
            <person name="Sureshbabu K."/>
            <person name="Batra K."/>
            <person name="Sharma T.R."/>
            <person name="Mohapatra T."/>
            <person name="Singh N.K."/>
            <person name="Messing J."/>
            <person name="Nelson A.B."/>
            <person name="Fuks G."/>
            <person name="Kavchok S."/>
            <person name="Keizer G."/>
            <person name="Linton E."/>
            <person name="Llaca V."/>
            <person name="Song R."/>
            <person name="Tanyolac B."/>
            <person name="Young S."/>
            <person name="Ho-Il K."/>
            <person name="Hahn J.H."/>
            <person name="Sangsakoo G."/>
            <person name="Vanavichit A."/>
            <person name="de Mattos Luiz.A.T."/>
            <person name="Zimmer P.D."/>
            <person name="Malone G."/>
            <person name="Dellagostin O."/>
            <person name="de Oliveira A.C."/>
            <person name="Bevan M."/>
            <person name="Bancroft I."/>
            <person name="Minx P."/>
            <person name="Cordum H."/>
            <person name="Wilson R."/>
            <person name="Cheng Z."/>
            <person name="Jin W."/>
            <person name="Jiang J."/>
            <person name="Leong S.A."/>
            <person name="Iwama H."/>
            <person name="Gojobori T."/>
            <person name="Itoh T."/>
            <person name="Niimura Y."/>
            <person name="Fujii Y."/>
            <person name="Habara T."/>
            <person name="Sakai H."/>
            <person name="Sato Y."/>
            <person name="Wilson G."/>
            <person name="Kumar K."/>
            <person name="McCouch S."/>
            <person name="Juretic N."/>
            <person name="Hoen D."/>
            <person name="Wright S."/>
            <person name="Bruskiewich R."/>
            <person name="Bureau T."/>
            <person name="Miyao A."/>
            <person name="Hirochika H."/>
            <person name="Nishikawa T."/>
            <person name="Kadowaki K."/>
            <person name="Sugiura M."/>
            <person name="Burr B."/>
            <person name="Sasaki T."/>
        </authorList>
    </citation>
    <scope>NUCLEOTIDE SEQUENCE [LARGE SCALE GENOMIC DNA]</scope>
    <source>
        <strain evidence="4">cv. Nipponbare</strain>
    </source>
</reference>
<accession>Q7G446</accession>
<protein>
    <submittedName>
        <fullName evidence="2">Transposon protein, putative, unclassified</fullName>
    </submittedName>
</protein>
<feature type="compositionally biased region" description="Low complexity" evidence="1">
    <location>
        <begin position="1"/>
        <end position="25"/>
    </location>
</feature>
<feature type="region of interest" description="Disordered" evidence="1">
    <location>
        <begin position="1"/>
        <end position="45"/>
    </location>
</feature>
<proteinExistence type="predicted"/>
<reference evidence="4" key="5">
    <citation type="journal article" date="2008" name="Nucleic Acids Res.">
        <title>The rice annotation project database (RAP-DB): 2008 update.</title>
        <authorList>
            <consortium name="The rice annotation project (RAP)"/>
        </authorList>
    </citation>
    <scope>GENOME REANNOTATION</scope>
    <source>
        <strain evidence="4">cv. Nipponbare</strain>
    </source>
</reference>
<dbReference type="Proteomes" id="UP000000763">
    <property type="component" value="Chromosome 10"/>
</dbReference>
<reference evidence="2" key="3">
    <citation type="submission" date="2005-04" db="EMBL/GenBank/DDBJ databases">
        <authorList>
            <person name="Buell R."/>
        </authorList>
    </citation>
    <scope>NUCLEOTIDE SEQUENCE</scope>
</reference>
<reference evidence="3" key="1">
    <citation type="submission" date="2002-04" db="EMBL/GenBank/DDBJ databases">
        <title>Rice Genomic Sequence.</title>
        <authorList>
            <person name="Wing R.A."/>
            <person name="Yu Y."/>
            <person name="Soderlund C."/>
            <person name="Chen M."/>
            <person name="Kim H.-R."/>
            <person name="Rambo T."/>
            <person name="Saski C."/>
            <person name="Henry D."/>
            <person name="Oates R."/>
            <person name="Simmons J."/>
        </authorList>
    </citation>
    <scope>NUCLEOTIDE SEQUENCE</scope>
</reference>
<evidence type="ECO:0000313" key="2">
    <source>
        <dbReference type="EMBL" id="AAL82663.1"/>
    </source>
</evidence>